<feature type="domain" description="Nitroreductase" evidence="2">
    <location>
        <begin position="50"/>
        <end position="219"/>
    </location>
</feature>
<evidence type="ECO:0000259" key="2">
    <source>
        <dbReference type="Pfam" id="PF00881"/>
    </source>
</evidence>
<name>A0ABS2ST78_9BACI</name>
<dbReference type="Pfam" id="PF00881">
    <property type="entry name" value="Nitroreductase"/>
    <property type="match status" value="1"/>
</dbReference>
<dbReference type="RefSeq" id="WP_204465944.1">
    <property type="nucleotide sequence ID" value="NZ_JAFBCV010000005.1"/>
</dbReference>
<dbReference type="InterPro" id="IPR029479">
    <property type="entry name" value="Nitroreductase"/>
</dbReference>
<dbReference type="InterPro" id="IPR033877">
    <property type="entry name" value="Frm2/Hbn1"/>
</dbReference>
<dbReference type="PANTHER" id="PTHR43035">
    <property type="entry name" value="FATTY ACID REPRESSION MUTANT PROTEIN 2-RELATED"/>
    <property type="match status" value="1"/>
</dbReference>
<dbReference type="InterPro" id="IPR000415">
    <property type="entry name" value="Nitroreductase-like"/>
</dbReference>
<feature type="region of interest" description="Disordered" evidence="1">
    <location>
        <begin position="21"/>
        <end position="41"/>
    </location>
</feature>
<dbReference type="SUPFAM" id="SSF55469">
    <property type="entry name" value="FMN-dependent nitroreductase-like"/>
    <property type="match status" value="1"/>
</dbReference>
<protein>
    <submittedName>
        <fullName evidence="3">Oxidoreductase (Fatty acid repression mutant protein)</fullName>
    </submittedName>
</protein>
<dbReference type="Gene3D" id="3.40.109.10">
    <property type="entry name" value="NADH Oxidase"/>
    <property type="match status" value="1"/>
</dbReference>
<comment type="caution">
    <text evidence="3">The sequence shown here is derived from an EMBL/GenBank/DDBJ whole genome shotgun (WGS) entry which is preliminary data.</text>
</comment>
<evidence type="ECO:0000313" key="4">
    <source>
        <dbReference type="Proteomes" id="UP001179280"/>
    </source>
</evidence>
<dbReference type="CDD" id="cd02140">
    <property type="entry name" value="Frm2-like"/>
    <property type="match status" value="1"/>
</dbReference>
<dbReference type="Proteomes" id="UP001179280">
    <property type="component" value="Unassembled WGS sequence"/>
</dbReference>
<accession>A0ABS2ST78</accession>
<gene>
    <name evidence="3" type="ORF">JOC54_001967</name>
</gene>
<keyword evidence="4" id="KW-1185">Reference proteome</keyword>
<proteinExistence type="predicted"/>
<dbReference type="EMBL" id="JAFBCV010000005">
    <property type="protein sequence ID" value="MBM7838708.1"/>
    <property type="molecule type" value="Genomic_DNA"/>
</dbReference>
<sequence>MIYISLFNLFSRNKSSQKASNKESYFENPVPPAVQKTTSETSNKEYLQAIKNRRSIYALSKDPVLTDEELHEMLEHVSIHVPSVKDIHTSRMVLLLHDEHEDLWAMTSSILETLEDQDTFVNTKAKLEMFAHAYGTILFFEDEAKQEQIKTETPQYKEYVSSWSQQSSGMLQFTIWTALEMEGYGASLQHFNPLINTQVRDKWNLPSSWKLIAQMPFGKPVEYPNKKQVDTAEKRLLVSRS</sequence>
<evidence type="ECO:0000313" key="3">
    <source>
        <dbReference type="EMBL" id="MBM7838708.1"/>
    </source>
</evidence>
<dbReference type="PANTHER" id="PTHR43035:SF1">
    <property type="entry name" value="FATTY ACID REPRESSION MUTANT PROTEIN 2-RELATED"/>
    <property type="match status" value="1"/>
</dbReference>
<reference evidence="3" key="1">
    <citation type="submission" date="2021-01" db="EMBL/GenBank/DDBJ databases">
        <title>Genomic Encyclopedia of Type Strains, Phase IV (KMG-IV): sequencing the most valuable type-strain genomes for metagenomic binning, comparative biology and taxonomic classification.</title>
        <authorList>
            <person name="Goeker M."/>
        </authorList>
    </citation>
    <scope>NUCLEOTIDE SEQUENCE</scope>
    <source>
        <strain evidence="3">DSM 21943</strain>
    </source>
</reference>
<evidence type="ECO:0000256" key="1">
    <source>
        <dbReference type="SAM" id="MobiDB-lite"/>
    </source>
</evidence>
<organism evidence="3 4">
    <name type="scientific">Shouchella xiaoxiensis</name>
    <dbReference type="NCBI Taxonomy" id="766895"/>
    <lineage>
        <taxon>Bacteria</taxon>
        <taxon>Bacillati</taxon>
        <taxon>Bacillota</taxon>
        <taxon>Bacilli</taxon>
        <taxon>Bacillales</taxon>
        <taxon>Bacillaceae</taxon>
        <taxon>Shouchella</taxon>
    </lineage>
</organism>